<name>A0A9J8BJ19_CYPCA</name>
<accession>A0A9J8BJ19</accession>
<dbReference type="GeneTree" id="ENSGT01010000229986"/>
<sequence>MDSEINMVKVGDAVYDEFIVENGIPQGSGSVISPLLFIIMINDVFSRIDRKYNLKKMQYALNEVEKWSGENGFKFSVEKTKVIVFTKMRRNMDVKLKLYKKELERVRTVRFLGVWFDNRLNWRAEEPAEAVKYTYPPFCLNSVRNLLKR</sequence>
<dbReference type="Ensembl" id="ENSCCRT00000165377.1">
    <property type="protein sequence ID" value="ENSCCRP00000153230.1"/>
    <property type="gene ID" value="ENSCCRG00000081880.1"/>
</dbReference>
<reference evidence="1" key="1">
    <citation type="submission" date="2025-08" db="UniProtKB">
        <authorList>
            <consortium name="Ensembl"/>
        </authorList>
    </citation>
    <scope>IDENTIFICATION</scope>
</reference>
<dbReference type="AlphaFoldDB" id="A0A9J8BJ19"/>
<evidence type="ECO:0000313" key="1">
    <source>
        <dbReference type="Ensembl" id="ENSCCRP00000153230.1"/>
    </source>
</evidence>
<dbReference type="Proteomes" id="UP001108240">
    <property type="component" value="Unplaced"/>
</dbReference>
<organism evidence="1 2">
    <name type="scientific">Cyprinus carpio carpio</name>
    <dbReference type="NCBI Taxonomy" id="630221"/>
    <lineage>
        <taxon>Eukaryota</taxon>
        <taxon>Metazoa</taxon>
        <taxon>Chordata</taxon>
        <taxon>Craniata</taxon>
        <taxon>Vertebrata</taxon>
        <taxon>Euteleostomi</taxon>
        <taxon>Actinopterygii</taxon>
        <taxon>Neopterygii</taxon>
        <taxon>Teleostei</taxon>
        <taxon>Ostariophysi</taxon>
        <taxon>Cypriniformes</taxon>
        <taxon>Cyprinidae</taxon>
        <taxon>Cyprininae</taxon>
        <taxon>Cyprinus</taxon>
    </lineage>
</organism>
<dbReference type="PANTHER" id="PTHR33332">
    <property type="entry name" value="REVERSE TRANSCRIPTASE DOMAIN-CONTAINING PROTEIN"/>
    <property type="match status" value="1"/>
</dbReference>
<protein>
    <recommendedName>
        <fullName evidence="3">Reverse transcriptase domain-containing protein</fullName>
    </recommendedName>
</protein>
<evidence type="ECO:0000313" key="2">
    <source>
        <dbReference type="Proteomes" id="UP001108240"/>
    </source>
</evidence>
<reference evidence="1" key="2">
    <citation type="submission" date="2025-09" db="UniProtKB">
        <authorList>
            <consortium name="Ensembl"/>
        </authorList>
    </citation>
    <scope>IDENTIFICATION</scope>
</reference>
<proteinExistence type="predicted"/>
<keyword evidence="2" id="KW-1185">Reference proteome</keyword>
<evidence type="ECO:0008006" key="3">
    <source>
        <dbReference type="Google" id="ProtNLM"/>
    </source>
</evidence>